<dbReference type="EMBL" id="JBHTLX010000014">
    <property type="protein sequence ID" value="MFD1248196.1"/>
    <property type="molecule type" value="Genomic_DNA"/>
</dbReference>
<dbReference type="InterPro" id="IPR036520">
    <property type="entry name" value="UPF0759_sf"/>
</dbReference>
<dbReference type="PANTHER" id="PTHR30348">
    <property type="entry name" value="UNCHARACTERIZED PROTEIN YECE"/>
    <property type="match status" value="1"/>
</dbReference>
<dbReference type="Proteomes" id="UP001597229">
    <property type="component" value="Unassembled WGS sequence"/>
</dbReference>
<sequence length="249" mass="28334">MGEIRVGTSGWAYPSWRGDFFPPGLVQRTELSYLAERVSALEINGSFYALQKPTSYRRWRDATPDDFVFAVKGSRFITHLKRLRDVEQALARFFGSGLEELRPKLGPVLWQLPATQAFDPALLADFYALLPRTLGGRPVRHALEFRNRSFCVDEAFAQLREHDIACVISDSPGRWPMAEAVTSDLVYVRLHGHTELYASGYAPASLDRWAERCRAWARDADVHVYFDNDARGRAPWDAVRLLMALDGRE</sequence>
<dbReference type="SUPFAM" id="SSF117396">
    <property type="entry name" value="TM1631-like"/>
    <property type="match status" value="1"/>
</dbReference>
<dbReference type="RefSeq" id="WP_367920682.1">
    <property type="nucleotide sequence ID" value="NZ_BAABAC010000035.1"/>
</dbReference>
<proteinExistence type="predicted"/>
<organism evidence="1 2">
    <name type="scientific">Nocardioides ginsengisoli</name>
    <dbReference type="NCBI Taxonomy" id="363868"/>
    <lineage>
        <taxon>Bacteria</taxon>
        <taxon>Bacillati</taxon>
        <taxon>Actinomycetota</taxon>
        <taxon>Actinomycetes</taxon>
        <taxon>Propionibacteriales</taxon>
        <taxon>Nocardioidaceae</taxon>
        <taxon>Nocardioides</taxon>
    </lineage>
</organism>
<dbReference type="Pfam" id="PF01904">
    <property type="entry name" value="DUF72"/>
    <property type="match status" value="1"/>
</dbReference>
<reference evidence="2" key="1">
    <citation type="journal article" date="2019" name="Int. J. Syst. Evol. Microbiol.">
        <title>The Global Catalogue of Microorganisms (GCM) 10K type strain sequencing project: providing services to taxonomists for standard genome sequencing and annotation.</title>
        <authorList>
            <consortium name="The Broad Institute Genomics Platform"/>
            <consortium name="The Broad Institute Genome Sequencing Center for Infectious Disease"/>
            <person name="Wu L."/>
            <person name="Ma J."/>
        </authorList>
    </citation>
    <scope>NUCLEOTIDE SEQUENCE [LARGE SCALE GENOMIC DNA]</scope>
    <source>
        <strain evidence="2">CCUG 52478</strain>
    </source>
</reference>
<name>A0ABW3VYP8_9ACTN</name>
<comment type="caution">
    <text evidence="1">The sequence shown here is derived from an EMBL/GenBank/DDBJ whole genome shotgun (WGS) entry which is preliminary data.</text>
</comment>
<evidence type="ECO:0000313" key="1">
    <source>
        <dbReference type="EMBL" id="MFD1248196.1"/>
    </source>
</evidence>
<dbReference type="PANTHER" id="PTHR30348:SF4">
    <property type="entry name" value="DUF72 DOMAIN-CONTAINING PROTEIN"/>
    <property type="match status" value="1"/>
</dbReference>
<keyword evidence="2" id="KW-1185">Reference proteome</keyword>
<protein>
    <submittedName>
        <fullName evidence="1">DUF72 domain-containing protein</fullName>
    </submittedName>
</protein>
<accession>A0ABW3VYP8</accession>
<gene>
    <name evidence="1" type="ORF">ACFQ3F_10385</name>
</gene>
<dbReference type="InterPro" id="IPR002763">
    <property type="entry name" value="DUF72"/>
</dbReference>
<evidence type="ECO:0000313" key="2">
    <source>
        <dbReference type="Proteomes" id="UP001597229"/>
    </source>
</evidence>
<dbReference type="Gene3D" id="3.20.20.410">
    <property type="entry name" value="Protein of unknown function UPF0759"/>
    <property type="match status" value="1"/>
</dbReference>